<evidence type="ECO:0000313" key="4">
    <source>
        <dbReference type="Proteomes" id="UP000198418"/>
    </source>
</evidence>
<name>A0A212RTM8_RHOAC</name>
<keyword evidence="1" id="KW-0472">Membrane</keyword>
<dbReference type="PROSITE" id="PS51257">
    <property type="entry name" value="PROKAR_LIPOPROTEIN"/>
    <property type="match status" value="1"/>
</dbReference>
<evidence type="ECO:0000256" key="1">
    <source>
        <dbReference type="SAM" id="Phobius"/>
    </source>
</evidence>
<organism evidence="3 4">
    <name type="scientific">Rhodoblastus acidophilus</name>
    <name type="common">Rhodopseudomonas acidophila</name>
    <dbReference type="NCBI Taxonomy" id="1074"/>
    <lineage>
        <taxon>Bacteria</taxon>
        <taxon>Pseudomonadati</taxon>
        <taxon>Pseudomonadota</taxon>
        <taxon>Alphaproteobacteria</taxon>
        <taxon>Hyphomicrobiales</taxon>
        <taxon>Rhodoblastaceae</taxon>
        <taxon>Rhodoblastus</taxon>
    </lineage>
</organism>
<dbReference type="OrthoDB" id="7173378at2"/>
<proteinExistence type="predicted"/>
<feature type="signal peptide" evidence="2">
    <location>
        <begin position="1"/>
        <end position="30"/>
    </location>
</feature>
<gene>
    <name evidence="3" type="ORF">SAMN06265338_10771</name>
</gene>
<reference evidence="4" key="1">
    <citation type="submission" date="2017-06" db="EMBL/GenBank/DDBJ databases">
        <authorList>
            <person name="Varghese N."/>
            <person name="Submissions S."/>
        </authorList>
    </citation>
    <scope>NUCLEOTIDE SEQUENCE [LARGE SCALE GENOMIC DNA]</scope>
    <source>
        <strain evidence="4">DSM 137</strain>
    </source>
</reference>
<keyword evidence="2" id="KW-0732">Signal</keyword>
<dbReference type="Proteomes" id="UP000198418">
    <property type="component" value="Unassembled WGS sequence"/>
</dbReference>
<dbReference type="RefSeq" id="WP_088521309.1">
    <property type="nucleotide sequence ID" value="NZ_FYDG01000007.1"/>
</dbReference>
<dbReference type="AlphaFoldDB" id="A0A212RTM8"/>
<protein>
    <submittedName>
        <fullName evidence="3">Uncharacterized membrane protein YgdD, TMEM256/DUF423 family</fullName>
    </submittedName>
</protein>
<dbReference type="EMBL" id="FYDG01000007">
    <property type="protein sequence ID" value="SNB75957.1"/>
    <property type="molecule type" value="Genomic_DNA"/>
</dbReference>
<feature type="chain" id="PRO_5012352177" evidence="2">
    <location>
        <begin position="31"/>
        <end position="125"/>
    </location>
</feature>
<evidence type="ECO:0000313" key="3">
    <source>
        <dbReference type="EMBL" id="SNB75957.1"/>
    </source>
</evidence>
<evidence type="ECO:0000256" key="2">
    <source>
        <dbReference type="SAM" id="SignalP"/>
    </source>
</evidence>
<keyword evidence="4" id="KW-1185">Reference proteome</keyword>
<accession>A0A212RTM8</accession>
<keyword evidence="1" id="KW-1133">Transmembrane helix</keyword>
<keyword evidence="1" id="KW-0812">Transmembrane</keyword>
<feature type="transmembrane region" description="Helical" evidence="1">
    <location>
        <begin position="66"/>
        <end position="83"/>
    </location>
</feature>
<feature type="transmembrane region" description="Helical" evidence="1">
    <location>
        <begin position="42"/>
        <end position="59"/>
    </location>
</feature>
<sequence>MSKIKAILARSHVILTAAAGLMGACGVAAAAAAAHVGGAQKLFSVALVLLAHAAAILALTARPGRLAAGAAWAMAFGASLFSFDVGLFTLRGAHLFPMAAPTGGITLILAWMTVVFAAATDVRSK</sequence>
<feature type="transmembrane region" description="Helical" evidence="1">
    <location>
        <begin position="95"/>
        <end position="119"/>
    </location>
</feature>